<dbReference type="Pfam" id="PF16067">
    <property type="entry name" value="DUF4809"/>
    <property type="match status" value="1"/>
</dbReference>
<gene>
    <name evidence="1" type="ORF">CI088_04895</name>
</gene>
<dbReference type="Proteomes" id="UP000249828">
    <property type="component" value="Unassembled WGS sequence"/>
</dbReference>
<proteinExistence type="predicted"/>
<sequence length="133" mass="15215">MKKAIISKTVNLLDGGCNACGIIEDENYTLTIDEQAISLEALTVNSLVSAIALKNGFKREYQMDVIDDYTLYKKEEYQVTLKEEYDFLTYSTDSVKIETKDQIILETKLVEKVNDILGTIFNVEELEFCFKMT</sequence>
<keyword evidence="2" id="KW-1185">Reference proteome</keyword>
<reference evidence="1 2" key="1">
    <citation type="submission" date="2017-11" db="EMBL/GenBank/DDBJ databases">
        <title>Draft genome sequence of Enterococcus plantarum TRW2 strain isolated from lettuce.</title>
        <authorList>
            <person name="Kim E.B."/>
            <person name="Marco M.L."/>
            <person name="Williams T.R."/>
            <person name="You I.H."/>
        </authorList>
    </citation>
    <scope>NUCLEOTIDE SEQUENCE [LARGE SCALE GENOMIC DNA]</scope>
    <source>
        <strain evidence="1 2">TRW2</strain>
    </source>
</reference>
<name>A0A2W4BR37_9ENTE</name>
<comment type="caution">
    <text evidence="1">The sequence shown here is derived from an EMBL/GenBank/DDBJ whole genome shotgun (WGS) entry which is preliminary data.</text>
</comment>
<dbReference type="EMBL" id="PIEU01000043">
    <property type="protein sequence ID" value="PZL75569.1"/>
    <property type="molecule type" value="Genomic_DNA"/>
</dbReference>
<organism evidence="1 2">
    <name type="scientific">Enterococcus plantarum</name>
    <dbReference type="NCBI Taxonomy" id="1077675"/>
    <lineage>
        <taxon>Bacteria</taxon>
        <taxon>Bacillati</taxon>
        <taxon>Bacillota</taxon>
        <taxon>Bacilli</taxon>
        <taxon>Lactobacillales</taxon>
        <taxon>Enterococcaceae</taxon>
        <taxon>Enterococcus</taxon>
    </lineage>
</organism>
<evidence type="ECO:0000313" key="2">
    <source>
        <dbReference type="Proteomes" id="UP000249828"/>
    </source>
</evidence>
<protein>
    <submittedName>
        <fullName evidence="1">DUF4809 domain-containing protein</fullName>
    </submittedName>
</protein>
<evidence type="ECO:0000313" key="1">
    <source>
        <dbReference type="EMBL" id="PZL75569.1"/>
    </source>
</evidence>
<dbReference type="AlphaFoldDB" id="A0A2W4BR37"/>
<accession>A0A2W4BR37</accession>
<dbReference type="RefSeq" id="WP_111247388.1">
    <property type="nucleotide sequence ID" value="NZ_PIEU01000043.1"/>
</dbReference>
<dbReference type="InterPro" id="IPR032080">
    <property type="entry name" value="DUF4809"/>
</dbReference>